<organism evidence="6 7">
    <name type="scientific">Hoyosella altamirensis</name>
    <dbReference type="NCBI Taxonomy" id="616997"/>
    <lineage>
        <taxon>Bacteria</taxon>
        <taxon>Bacillati</taxon>
        <taxon>Actinomycetota</taxon>
        <taxon>Actinomycetes</taxon>
        <taxon>Mycobacteriales</taxon>
        <taxon>Hoyosellaceae</taxon>
        <taxon>Hoyosella</taxon>
    </lineage>
</organism>
<dbReference type="PROSITE" id="PS50977">
    <property type="entry name" value="HTH_TETR_2"/>
    <property type="match status" value="1"/>
</dbReference>
<feature type="domain" description="HTH tetR-type" evidence="5">
    <location>
        <begin position="19"/>
        <end position="79"/>
    </location>
</feature>
<keyword evidence="2 4" id="KW-0238">DNA-binding</keyword>
<dbReference type="InterPro" id="IPR001647">
    <property type="entry name" value="HTH_TetR"/>
</dbReference>
<dbReference type="PANTHER" id="PTHR30055">
    <property type="entry name" value="HTH-TYPE TRANSCRIPTIONAL REGULATOR RUTR"/>
    <property type="match status" value="1"/>
</dbReference>
<keyword evidence="7" id="KW-1185">Reference proteome</keyword>
<evidence type="ECO:0000256" key="4">
    <source>
        <dbReference type="PROSITE-ProRule" id="PRU00335"/>
    </source>
</evidence>
<evidence type="ECO:0000256" key="1">
    <source>
        <dbReference type="ARBA" id="ARBA00023015"/>
    </source>
</evidence>
<dbReference type="GO" id="GO:0000976">
    <property type="term" value="F:transcription cis-regulatory region binding"/>
    <property type="evidence" value="ECO:0007669"/>
    <property type="project" value="TreeGrafter"/>
</dbReference>
<protein>
    <submittedName>
        <fullName evidence="6">AcrR family transcriptional regulator</fullName>
    </submittedName>
</protein>
<comment type="caution">
    <text evidence="6">The sequence shown here is derived from an EMBL/GenBank/DDBJ whole genome shotgun (WGS) entry which is preliminary data.</text>
</comment>
<evidence type="ECO:0000313" key="7">
    <source>
        <dbReference type="Proteomes" id="UP000567922"/>
    </source>
</evidence>
<dbReference type="Pfam" id="PF00440">
    <property type="entry name" value="TetR_N"/>
    <property type="match status" value="1"/>
</dbReference>
<gene>
    <name evidence="6" type="ORF">FHU29_000148</name>
</gene>
<evidence type="ECO:0000256" key="2">
    <source>
        <dbReference type="ARBA" id="ARBA00023125"/>
    </source>
</evidence>
<proteinExistence type="predicted"/>
<name>A0A839RHN1_9ACTN</name>
<accession>A0A839RHN1</accession>
<dbReference type="SUPFAM" id="SSF46689">
    <property type="entry name" value="Homeodomain-like"/>
    <property type="match status" value="1"/>
</dbReference>
<evidence type="ECO:0000256" key="3">
    <source>
        <dbReference type="ARBA" id="ARBA00023163"/>
    </source>
</evidence>
<dbReference type="GO" id="GO:0003700">
    <property type="term" value="F:DNA-binding transcription factor activity"/>
    <property type="evidence" value="ECO:0007669"/>
    <property type="project" value="TreeGrafter"/>
</dbReference>
<feature type="DNA-binding region" description="H-T-H motif" evidence="4">
    <location>
        <begin position="42"/>
        <end position="61"/>
    </location>
</feature>
<dbReference type="RefSeq" id="WP_064440709.1">
    <property type="nucleotide sequence ID" value="NZ_BDDI01000009.1"/>
</dbReference>
<dbReference type="Proteomes" id="UP000567922">
    <property type="component" value="Unassembled WGS sequence"/>
</dbReference>
<sequence length="213" mass="23038">MSAKPTRPYTSRLRREQAEQTRVRVVQAAAELFGRSGYAATTLPKIAERAGVSTETVQNYGPKPELLRAAIDLVSFAGGRDQPVLETELGLQLLAARTPHEAAQVAAEVLTAVNQAGHGLWQAFAEAARHDAALAAELRALTASIREQNALVIRMWHAKGWLRDDTPLEELTDRTTLIGAVELYDRFVGQGGGTVDRYRALIAGLLAASVLTD</sequence>
<keyword evidence="1" id="KW-0805">Transcription regulation</keyword>
<dbReference type="Gene3D" id="1.10.357.10">
    <property type="entry name" value="Tetracycline Repressor, domain 2"/>
    <property type="match status" value="1"/>
</dbReference>
<reference evidence="6 7" key="1">
    <citation type="submission" date="2020-08" db="EMBL/GenBank/DDBJ databases">
        <title>Sequencing the genomes of 1000 actinobacteria strains.</title>
        <authorList>
            <person name="Klenk H.-P."/>
        </authorList>
    </citation>
    <scope>NUCLEOTIDE SEQUENCE [LARGE SCALE GENOMIC DNA]</scope>
    <source>
        <strain evidence="6 7">DSM 45258</strain>
    </source>
</reference>
<evidence type="ECO:0000259" key="5">
    <source>
        <dbReference type="PROSITE" id="PS50977"/>
    </source>
</evidence>
<evidence type="ECO:0000313" key="6">
    <source>
        <dbReference type="EMBL" id="MBB3035714.1"/>
    </source>
</evidence>
<dbReference type="EMBL" id="JACHWS010000001">
    <property type="protein sequence ID" value="MBB3035714.1"/>
    <property type="molecule type" value="Genomic_DNA"/>
</dbReference>
<dbReference type="PANTHER" id="PTHR30055:SF234">
    <property type="entry name" value="HTH-TYPE TRANSCRIPTIONAL REGULATOR BETI"/>
    <property type="match status" value="1"/>
</dbReference>
<dbReference type="InterPro" id="IPR050109">
    <property type="entry name" value="HTH-type_TetR-like_transc_reg"/>
</dbReference>
<dbReference type="AlphaFoldDB" id="A0A839RHN1"/>
<dbReference type="InterPro" id="IPR009057">
    <property type="entry name" value="Homeodomain-like_sf"/>
</dbReference>
<keyword evidence="3" id="KW-0804">Transcription</keyword>